<evidence type="ECO:0000313" key="3">
    <source>
        <dbReference type="EMBL" id="QBK88927.1"/>
    </source>
</evidence>
<keyword evidence="2" id="KW-0040">ANK repeat</keyword>
<proteinExistence type="predicted"/>
<keyword evidence="1" id="KW-0677">Repeat</keyword>
<name>A0A481Z1F7_9VIRU</name>
<dbReference type="EMBL" id="MK500406">
    <property type="protein sequence ID" value="QBK88927.1"/>
    <property type="molecule type" value="Genomic_DNA"/>
</dbReference>
<dbReference type="SMART" id="SM00248">
    <property type="entry name" value="ANK"/>
    <property type="match status" value="8"/>
</dbReference>
<dbReference type="PANTHER" id="PTHR24198">
    <property type="entry name" value="ANKYRIN REPEAT AND PROTEIN KINASE DOMAIN-CONTAINING PROTEIN"/>
    <property type="match status" value="1"/>
</dbReference>
<gene>
    <name evidence="3" type="ORF">LCMiAC02_00200</name>
</gene>
<reference evidence="3" key="1">
    <citation type="journal article" date="2019" name="MBio">
        <title>Virus Genomes from Deep Sea Sediments Expand the Ocean Megavirome and Support Independent Origins of Viral Gigantism.</title>
        <authorList>
            <person name="Backstrom D."/>
            <person name="Yutin N."/>
            <person name="Jorgensen S.L."/>
            <person name="Dharamshi J."/>
            <person name="Homa F."/>
            <person name="Zaremba-Niedwiedzka K."/>
            <person name="Spang A."/>
            <person name="Wolf Y.I."/>
            <person name="Koonin E.V."/>
            <person name="Ettema T.J."/>
        </authorList>
    </citation>
    <scope>NUCLEOTIDE SEQUENCE</scope>
</reference>
<organism evidence="3">
    <name type="scientific">Mimivirus LCMiAC02</name>
    <dbReference type="NCBI Taxonomy" id="2506609"/>
    <lineage>
        <taxon>Viruses</taxon>
        <taxon>Varidnaviria</taxon>
        <taxon>Bamfordvirae</taxon>
        <taxon>Nucleocytoviricota</taxon>
        <taxon>Megaviricetes</taxon>
        <taxon>Imitervirales</taxon>
        <taxon>Mimiviridae</taxon>
        <taxon>Klosneuvirinae</taxon>
    </lineage>
</organism>
<evidence type="ECO:0000256" key="2">
    <source>
        <dbReference type="ARBA" id="ARBA00023043"/>
    </source>
</evidence>
<dbReference type="InterPro" id="IPR036770">
    <property type="entry name" value="Ankyrin_rpt-contain_sf"/>
</dbReference>
<dbReference type="PROSITE" id="PS50297">
    <property type="entry name" value="ANK_REP_REGION"/>
    <property type="match status" value="1"/>
</dbReference>
<dbReference type="Pfam" id="PF12796">
    <property type="entry name" value="Ank_2"/>
    <property type="match status" value="1"/>
</dbReference>
<dbReference type="Gene3D" id="1.25.40.20">
    <property type="entry name" value="Ankyrin repeat-containing domain"/>
    <property type="match status" value="1"/>
</dbReference>
<dbReference type="SUPFAM" id="SSF48403">
    <property type="entry name" value="Ankyrin repeat"/>
    <property type="match status" value="2"/>
</dbReference>
<dbReference type="PANTHER" id="PTHR24198:SF165">
    <property type="entry name" value="ANKYRIN REPEAT-CONTAINING PROTEIN-RELATED"/>
    <property type="match status" value="1"/>
</dbReference>
<dbReference type="PROSITE" id="PS50088">
    <property type="entry name" value="ANK_REPEAT"/>
    <property type="match status" value="1"/>
</dbReference>
<evidence type="ECO:0000256" key="1">
    <source>
        <dbReference type="ARBA" id="ARBA00022737"/>
    </source>
</evidence>
<accession>A0A481Z1F7</accession>
<dbReference type="InterPro" id="IPR002110">
    <property type="entry name" value="Ankyrin_rpt"/>
</dbReference>
<sequence>MNIHIRKLINNNKWDEIYKLIKKGKSQSLRDLQPSASGKIDLSQEIINGNNIIHLASTNNKKKIIKYILDNDYELLKKSNGDGVSPIHLMANYGYDILLECIKKYPEYMDLIDNNGNTILYIVNKQKNDMFNKLLDIYVNNTNKASNILDVINNNNNTLLTYCINNTLINNDLYHNRIIKLLEYGINPNIPKYNPPLCMAIENKKKHIIKNLIDGGCDVNIKNYLYITPLLLAIYYKDYDIVKYLLEKNADINYMGAEGDQNSMILSLERNDNKMVDILLNSGFDVKKYNRKIQTPLHIAFIKKNSLLPHHISKLIYYGDMMKQDIYGKTPLHYFLSNYNWKNYSVVLESKMLDIFANDNTNKAPINYINNNEISQFINMIAEGYFNKLRNMSNSNNSNSKYNNIKNRCNSDTIKHNECINIIKRHILKTSKSYLDIVDNQYINNKINMVVGVYSDIGKFNTNTMHSILYTLYILKKYKNLCVPYQYYIHDKVLTEASLHRNVSIISSIKEQIILDLIKIYTEYLYEMLPSIIIWKDSNNYHIYKDIEYYLQRCLNTDSIRFIFFKITMVISENGTHANGLIFDKKMGILERFEPYGDVPYMDSDLLDDLINKKIGKYFKIYLKKHNKKYTYLVPKIYINNVSFQTISNDGDITNRKLGDPAGYCLAWVFWYLEMRLKNPDVHPEKLIKKAIIKINNSRKNSESNFIDFIRYYANYLDKQKNKILEDSGIDKKYFYKLVLNKQDHIKLLKNIAISFNEIIDNYTTTATSARLQIATRL</sequence>
<protein>
    <submittedName>
        <fullName evidence="3">Ankyrin repeat protein</fullName>
    </submittedName>
</protein>